<feature type="binding site" evidence="8">
    <location>
        <position position="102"/>
    </location>
    <ligand>
        <name>Mg(2+)</name>
        <dbReference type="ChEBI" id="CHEBI:18420"/>
    </ligand>
</feature>
<comment type="similarity">
    <text evidence="7 8">Belongs to the PINc/VapC protein family.</text>
</comment>
<dbReference type="Proteomes" id="UP001432180">
    <property type="component" value="Chromosome"/>
</dbReference>
<keyword evidence="5 8" id="KW-0378">Hydrolase</keyword>
<dbReference type="InterPro" id="IPR002716">
    <property type="entry name" value="PIN_dom"/>
</dbReference>
<gene>
    <name evidence="10" type="primary">fitB_4</name>
    <name evidence="8" type="synonym">vapC</name>
    <name evidence="10" type="ORF">Thiowin_04133</name>
</gene>
<reference evidence="10 11" key="1">
    <citation type="journal article" date="2023" name="Microorganisms">
        <title>Thiorhodovibrio frisius and Trv. litoralis spp. nov., Two Novel Members from a Clade of Fastidious Purple Sulfur Bacteria That Exhibit Unique Red-Shifted Light-Harvesting Capabilities.</title>
        <authorList>
            <person name="Methner A."/>
            <person name="Kuzyk S.B."/>
            <person name="Petersen J."/>
            <person name="Bauer S."/>
            <person name="Brinkmann H."/>
            <person name="Sichau K."/>
            <person name="Wanner G."/>
            <person name="Wolf J."/>
            <person name="Neumann-Schaal M."/>
            <person name="Henke P."/>
            <person name="Tank M."/>
            <person name="Sproer C."/>
            <person name="Bunk B."/>
            <person name="Overmann J."/>
        </authorList>
    </citation>
    <scope>NUCLEOTIDE SEQUENCE [LARGE SCALE GENOMIC DNA]</scope>
    <source>
        <strain evidence="10 11">DSM 6702</strain>
    </source>
</reference>
<keyword evidence="2 8" id="KW-1277">Toxin-antitoxin system</keyword>
<organism evidence="10 11">
    <name type="scientific">Thiorhodovibrio winogradskyi</name>
    <dbReference type="NCBI Taxonomy" id="77007"/>
    <lineage>
        <taxon>Bacteria</taxon>
        <taxon>Pseudomonadati</taxon>
        <taxon>Pseudomonadota</taxon>
        <taxon>Gammaproteobacteria</taxon>
        <taxon>Chromatiales</taxon>
        <taxon>Chromatiaceae</taxon>
        <taxon>Thiorhodovibrio</taxon>
    </lineage>
</organism>
<dbReference type="GO" id="GO:0016787">
    <property type="term" value="F:hydrolase activity"/>
    <property type="evidence" value="ECO:0007669"/>
    <property type="project" value="UniProtKB-KW"/>
</dbReference>
<dbReference type="Pfam" id="PF01850">
    <property type="entry name" value="PIN"/>
    <property type="match status" value="1"/>
</dbReference>
<dbReference type="InterPro" id="IPR029060">
    <property type="entry name" value="PIN-like_dom_sf"/>
</dbReference>
<sequence>MFLLDTNVISELRRGKRRPSASVRAWADTVSAHQLYLSAVSVLELEMGVLRMERKDAPQGAILRAWATTVIQQFQDQVLPFTPQTALLCAPMHVPDARSFRDSMIAATAIEHRLRLVTRNVSDFKGLGVELVNPWETPR</sequence>
<evidence type="ECO:0000256" key="5">
    <source>
        <dbReference type="ARBA" id="ARBA00022801"/>
    </source>
</evidence>
<keyword evidence="11" id="KW-1185">Reference proteome</keyword>
<evidence type="ECO:0000256" key="7">
    <source>
        <dbReference type="ARBA" id="ARBA00038093"/>
    </source>
</evidence>
<proteinExistence type="inferred from homology"/>
<keyword evidence="3 8" id="KW-0540">Nuclease</keyword>
<keyword evidence="6 8" id="KW-0460">Magnesium</keyword>
<keyword evidence="8" id="KW-0800">Toxin</keyword>
<comment type="function">
    <text evidence="8">Toxic component of a toxin-antitoxin (TA) system. An RNase.</text>
</comment>
<keyword evidence="4 8" id="KW-0479">Metal-binding</keyword>
<dbReference type="PANTHER" id="PTHR33653">
    <property type="entry name" value="RIBONUCLEASE VAPC2"/>
    <property type="match status" value="1"/>
</dbReference>
<dbReference type="PANTHER" id="PTHR33653:SF1">
    <property type="entry name" value="RIBONUCLEASE VAPC2"/>
    <property type="match status" value="1"/>
</dbReference>
<evidence type="ECO:0000256" key="2">
    <source>
        <dbReference type="ARBA" id="ARBA00022649"/>
    </source>
</evidence>
<dbReference type="EMBL" id="CP121472">
    <property type="protein sequence ID" value="WPL19029.1"/>
    <property type="molecule type" value="Genomic_DNA"/>
</dbReference>
<feature type="binding site" evidence="8">
    <location>
        <position position="5"/>
    </location>
    <ligand>
        <name>Mg(2+)</name>
        <dbReference type="ChEBI" id="CHEBI:18420"/>
    </ligand>
</feature>
<evidence type="ECO:0000313" key="11">
    <source>
        <dbReference type="Proteomes" id="UP001432180"/>
    </source>
</evidence>
<dbReference type="InterPro" id="IPR022907">
    <property type="entry name" value="VapC_family"/>
</dbReference>
<dbReference type="SUPFAM" id="SSF88723">
    <property type="entry name" value="PIN domain-like"/>
    <property type="match status" value="1"/>
</dbReference>
<dbReference type="HAMAP" id="MF_00265">
    <property type="entry name" value="VapC_Nob1"/>
    <property type="match status" value="1"/>
</dbReference>
<comment type="cofactor">
    <cofactor evidence="1 8">
        <name>Mg(2+)</name>
        <dbReference type="ChEBI" id="CHEBI:18420"/>
    </cofactor>
</comment>
<evidence type="ECO:0000313" key="10">
    <source>
        <dbReference type="EMBL" id="WPL19029.1"/>
    </source>
</evidence>
<evidence type="ECO:0000256" key="8">
    <source>
        <dbReference type="HAMAP-Rule" id="MF_00265"/>
    </source>
</evidence>
<dbReference type="InterPro" id="IPR050556">
    <property type="entry name" value="Type_II_TA_system_RNase"/>
</dbReference>
<evidence type="ECO:0000256" key="6">
    <source>
        <dbReference type="ARBA" id="ARBA00022842"/>
    </source>
</evidence>
<evidence type="ECO:0000256" key="3">
    <source>
        <dbReference type="ARBA" id="ARBA00022722"/>
    </source>
</evidence>
<evidence type="ECO:0000256" key="4">
    <source>
        <dbReference type="ARBA" id="ARBA00022723"/>
    </source>
</evidence>
<feature type="domain" description="PIN" evidence="9">
    <location>
        <begin position="3"/>
        <end position="120"/>
    </location>
</feature>
<dbReference type="EC" id="3.1.-.-" evidence="8"/>
<name>A0ABZ0SEU3_9GAMM</name>
<evidence type="ECO:0000256" key="1">
    <source>
        <dbReference type="ARBA" id="ARBA00001946"/>
    </source>
</evidence>
<dbReference type="RefSeq" id="WP_328984773.1">
    <property type="nucleotide sequence ID" value="NZ_CP121472.1"/>
</dbReference>
<dbReference type="CDD" id="cd18746">
    <property type="entry name" value="PIN_VapC4-5_FitB-like"/>
    <property type="match status" value="1"/>
</dbReference>
<dbReference type="Gene3D" id="3.40.50.1010">
    <property type="entry name" value="5'-nuclease"/>
    <property type="match status" value="1"/>
</dbReference>
<accession>A0ABZ0SEU3</accession>
<evidence type="ECO:0000259" key="9">
    <source>
        <dbReference type="Pfam" id="PF01850"/>
    </source>
</evidence>
<protein>
    <recommendedName>
        <fullName evidence="8">Ribonuclease VapC</fullName>
        <shortName evidence="8">RNase VapC</shortName>
        <ecNumber evidence="8">3.1.-.-</ecNumber>
    </recommendedName>
    <alternativeName>
        <fullName evidence="8">Toxin VapC</fullName>
    </alternativeName>
</protein>